<sequence length="79" mass="8955">MATQHLQSLELAAQGDWDGAHQIIQVYDDNLACLVHGYLHRIEGDNGNAAYWYQRAGRSLPANSLHEEFDQLYTLAKQI</sequence>
<dbReference type="STRING" id="392484.LP43_1352"/>
<protein>
    <submittedName>
        <fullName evidence="1">Uncharacterized protein</fullName>
    </submittedName>
</protein>
<name>A0A0A0BIC4_9GAMM</name>
<dbReference type="AlphaFoldDB" id="A0A0A0BIC4"/>
<dbReference type="Proteomes" id="UP000029999">
    <property type="component" value="Unassembled WGS sequence"/>
</dbReference>
<evidence type="ECO:0000313" key="1">
    <source>
        <dbReference type="EMBL" id="KGM06859.1"/>
    </source>
</evidence>
<accession>A0A0A0BIC4</accession>
<dbReference type="RefSeq" id="WP_036313510.1">
    <property type="nucleotide sequence ID" value="NZ_JRQD01000003.1"/>
</dbReference>
<gene>
    <name evidence="1" type="ORF">LP43_1352</name>
</gene>
<proteinExistence type="predicted"/>
<dbReference type="EMBL" id="JRQD01000003">
    <property type="protein sequence ID" value="KGM06859.1"/>
    <property type="molecule type" value="Genomic_DNA"/>
</dbReference>
<organism evidence="1 2">
    <name type="scientific">Methylophaga thiooxydans</name>
    <dbReference type="NCBI Taxonomy" id="392484"/>
    <lineage>
        <taxon>Bacteria</taxon>
        <taxon>Pseudomonadati</taxon>
        <taxon>Pseudomonadota</taxon>
        <taxon>Gammaproteobacteria</taxon>
        <taxon>Thiotrichales</taxon>
        <taxon>Piscirickettsiaceae</taxon>
        <taxon>Methylophaga</taxon>
    </lineage>
</organism>
<evidence type="ECO:0000313" key="2">
    <source>
        <dbReference type="Proteomes" id="UP000029999"/>
    </source>
</evidence>
<comment type="caution">
    <text evidence="1">The sequence shown here is derived from an EMBL/GenBank/DDBJ whole genome shotgun (WGS) entry which is preliminary data.</text>
</comment>
<reference evidence="1 2" key="1">
    <citation type="submission" date="2014-09" db="EMBL/GenBank/DDBJ databases">
        <authorList>
            <person name="Grob C."/>
            <person name="Taubert M."/>
            <person name="Howat A.M."/>
            <person name="Burns O.J."/>
            <person name="Dixon J.L."/>
            <person name="Chen Y."/>
            <person name="Murrell J.C."/>
        </authorList>
    </citation>
    <scope>NUCLEOTIDE SEQUENCE [LARGE SCALE GENOMIC DNA]</scope>
    <source>
        <strain evidence="1">L4</strain>
    </source>
</reference>